<reference evidence="6 7" key="1">
    <citation type="journal article" date="2015" name="Genome Biol. Evol.">
        <title>Phylogenomic analyses indicate that early fungi evolved digesting cell walls of algal ancestors of land plants.</title>
        <authorList>
            <person name="Chang Y."/>
            <person name="Wang S."/>
            <person name="Sekimoto S."/>
            <person name="Aerts A.L."/>
            <person name="Choi C."/>
            <person name="Clum A."/>
            <person name="LaButti K.M."/>
            <person name="Lindquist E.A."/>
            <person name="Yee Ngan C."/>
            <person name="Ohm R.A."/>
            <person name="Salamov A.A."/>
            <person name="Grigoriev I.V."/>
            <person name="Spatafora J.W."/>
            <person name="Berbee M.L."/>
        </authorList>
    </citation>
    <scope>NUCLEOTIDE SEQUENCE [LARGE SCALE GENOMIC DNA]</scope>
    <source>
        <strain evidence="6 7">JEL478</strain>
    </source>
</reference>
<dbReference type="GO" id="GO:0005576">
    <property type="term" value="C:extracellular region"/>
    <property type="evidence" value="ECO:0007669"/>
    <property type="project" value="UniProtKB-SubCell"/>
</dbReference>
<keyword evidence="5" id="KW-0325">Glycoprotein</keyword>
<keyword evidence="7" id="KW-1185">Reference proteome</keyword>
<comment type="subcellular location">
    <subcellularLocation>
        <location evidence="1">Secreted</location>
    </subcellularLocation>
</comment>
<accession>A0A139ATE6</accession>
<protein>
    <submittedName>
        <fullName evidence="6">Uncharacterized protein</fullName>
    </submittedName>
</protein>
<gene>
    <name evidence="6" type="ORF">M427DRAFT_399533</name>
</gene>
<evidence type="ECO:0000256" key="2">
    <source>
        <dbReference type="ARBA" id="ARBA00005679"/>
    </source>
</evidence>
<dbReference type="Pfam" id="PF03227">
    <property type="entry name" value="GILT"/>
    <property type="match status" value="1"/>
</dbReference>
<proteinExistence type="inferred from homology"/>
<dbReference type="STRING" id="1344416.A0A139ATE6"/>
<name>A0A139ATE6_GONPJ</name>
<evidence type="ECO:0000313" key="6">
    <source>
        <dbReference type="EMBL" id="KXS19989.1"/>
    </source>
</evidence>
<evidence type="ECO:0000256" key="4">
    <source>
        <dbReference type="ARBA" id="ARBA00022729"/>
    </source>
</evidence>
<dbReference type="OrthoDB" id="958254at2759"/>
<dbReference type="InterPro" id="IPR004911">
    <property type="entry name" value="Interferon-induced_GILT"/>
</dbReference>
<keyword evidence="3" id="KW-0964">Secreted</keyword>
<dbReference type="PANTHER" id="PTHR13234:SF8">
    <property type="entry name" value="GAMMA-INTERFERON-INDUCIBLE LYSOSOMAL THIOL REDUCTASE"/>
    <property type="match status" value="1"/>
</dbReference>
<comment type="similarity">
    <text evidence="2">Belongs to the GILT family.</text>
</comment>
<dbReference type="PANTHER" id="PTHR13234">
    <property type="entry name" value="GAMMA-INTERFERON INDUCIBLE LYSOSOMAL THIOL REDUCTASE GILT"/>
    <property type="match status" value="1"/>
</dbReference>
<evidence type="ECO:0000256" key="3">
    <source>
        <dbReference type="ARBA" id="ARBA00022525"/>
    </source>
</evidence>
<organism evidence="6 7">
    <name type="scientific">Gonapodya prolifera (strain JEL478)</name>
    <name type="common">Monoblepharis prolifera</name>
    <dbReference type="NCBI Taxonomy" id="1344416"/>
    <lineage>
        <taxon>Eukaryota</taxon>
        <taxon>Fungi</taxon>
        <taxon>Fungi incertae sedis</taxon>
        <taxon>Chytridiomycota</taxon>
        <taxon>Chytridiomycota incertae sedis</taxon>
        <taxon>Monoblepharidomycetes</taxon>
        <taxon>Monoblepharidales</taxon>
        <taxon>Gonapodyaceae</taxon>
        <taxon>Gonapodya</taxon>
    </lineage>
</organism>
<keyword evidence="4" id="KW-0732">Signal</keyword>
<evidence type="ECO:0000256" key="5">
    <source>
        <dbReference type="ARBA" id="ARBA00023180"/>
    </source>
</evidence>
<dbReference type="Proteomes" id="UP000070544">
    <property type="component" value="Unassembled WGS sequence"/>
</dbReference>
<sequence length="171" mass="18888">MSIHYVGEVLPTKIVCRHGELECFNNAVQLCVRHVYNEQSAGTNLSPNGWFNFVTCISDWDSLLNVQKPEGPGIVENCVRKTGIADFKGATEEIFKCSEGAEGHALLEGSVRTTISRGVTKSCTVHVNRKQRCIFDGGRMYQCSPDSEPASFVRTICQEWGGSSEICHKTN</sequence>
<dbReference type="GO" id="GO:0016671">
    <property type="term" value="F:oxidoreductase activity, acting on a sulfur group of donors, disulfide as acceptor"/>
    <property type="evidence" value="ECO:0007669"/>
    <property type="project" value="InterPro"/>
</dbReference>
<evidence type="ECO:0000313" key="7">
    <source>
        <dbReference type="Proteomes" id="UP000070544"/>
    </source>
</evidence>
<dbReference type="AlphaFoldDB" id="A0A139ATE6"/>
<dbReference type="EMBL" id="KQ965736">
    <property type="protein sequence ID" value="KXS19989.1"/>
    <property type="molecule type" value="Genomic_DNA"/>
</dbReference>
<evidence type="ECO:0000256" key="1">
    <source>
        <dbReference type="ARBA" id="ARBA00004613"/>
    </source>
</evidence>